<keyword evidence="2" id="KW-1185">Reference proteome</keyword>
<gene>
    <name evidence="1" type="ORF">GCU56_20485</name>
</gene>
<protein>
    <submittedName>
        <fullName evidence="1">Uncharacterized protein</fullName>
    </submittedName>
</protein>
<dbReference type="AlphaFoldDB" id="A0A7K3W5V3"/>
<organism evidence="1 2">
    <name type="scientific">Geodermatophilus sabuli</name>
    <dbReference type="NCBI Taxonomy" id="1564158"/>
    <lineage>
        <taxon>Bacteria</taxon>
        <taxon>Bacillati</taxon>
        <taxon>Actinomycetota</taxon>
        <taxon>Actinomycetes</taxon>
        <taxon>Geodermatophilales</taxon>
        <taxon>Geodermatophilaceae</taxon>
        <taxon>Geodermatophilus</taxon>
    </lineage>
</organism>
<dbReference type="EMBL" id="JAAGWF010000027">
    <property type="protein sequence ID" value="NEK60239.1"/>
    <property type="molecule type" value="Genomic_DNA"/>
</dbReference>
<name>A0A7K3W5V3_9ACTN</name>
<proteinExistence type="predicted"/>
<comment type="caution">
    <text evidence="1">The sequence shown here is derived from an EMBL/GenBank/DDBJ whole genome shotgun (WGS) entry which is preliminary data.</text>
</comment>
<evidence type="ECO:0000313" key="1">
    <source>
        <dbReference type="EMBL" id="NEK60239.1"/>
    </source>
</evidence>
<accession>A0A7K3W5V3</accession>
<dbReference type="Proteomes" id="UP000470246">
    <property type="component" value="Unassembled WGS sequence"/>
</dbReference>
<sequence length="385" mass="41364">MLELALLPAQGDVLEWQRRLADSLIEVEANADDIDPSDRKRHRHLLRVMADGLVHTLLDSHTIRALSQHRGKPPSIAGQGADFDFVFACARSLISSGQIPIVADLTTLIGVGDVVGISTSGVVVLECKNTTMPPRMSTSGRLARQRERGEQVESYLTNSRADEPDGTVKQAFDWSLPEPDFDVVRSLLARCVGSQSLVATHAFGEDDTLVAFTPDTPLDAIGAALPLGRTAVLPVIAFYSDLIEASSHRLWAPSSYPLPGEARLQLIEGHLRLMRCADLGALAAEFDSGGRRATLTPNRRSGAAQVTLDVPGFEPVTVTDQVISTCLYMPIAVASMRAALIEMAHRHVAQGASANSMTDLSPAEGDSFVYATVYRDDTLSGTPAE</sequence>
<dbReference type="RefSeq" id="WP_163483766.1">
    <property type="nucleotide sequence ID" value="NZ_JAAGWF010000027.1"/>
</dbReference>
<evidence type="ECO:0000313" key="2">
    <source>
        <dbReference type="Proteomes" id="UP000470246"/>
    </source>
</evidence>
<reference evidence="1 2" key="1">
    <citation type="submission" date="2020-02" db="EMBL/GenBank/DDBJ databases">
        <title>Geodermatophilus sabuli CPCC 205279 I12A-02694.</title>
        <authorList>
            <person name="Jiang Z."/>
        </authorList>
    </citation>
    <scope>NUCLEOTIDE SEQUENCE [LARGE SCALE GENOMIC DNA]</scope>
    <source>
        <strain evidence="1 2">I12A-02694</strain>
    </source>
</reference>